<dbReference type="InterPro" id="IPR000644">
    <property type="entry name" value="CBS_dom"/>
</dbReference>
<dbReference type="Gene3D" id="3.10.580.10">
    <property type="entry name" value="CBS-domain"/>
    <property type="match status" value="1"/>
</dbReference>
<dbReference type="PANTHER" id="PTHR43427:SF6">
    <property type="entry name" value="CHLORIDE CHANNEL PROTEIN CLC-E"/>
    <property type="match status" value="1"/>
</dbReference>
<dbReference type="GO" id="GO:0005254">
    <property type="term" value="F:chloride channel activity"/>
    <property type="evidence" value="ECO:0007669"/>
    <property type="project" value="UniProtKB-KW"/>
</dbReference>
<name>A0AAE3VHH0_9BACT</name>
<evidence type="ECO:0000256" key="7">
    <source>
        <dbReference type="ARBA" id="ARBA00023173"/>
    </source>
</evidence>
<feature type="transmembrane region" description="Helical" evidence="11">
    <location>
        <begin position="246"/>
        <end position="268"/>
    </location>
</feature>
<reference evidence="13" key="1">
    <citation type="submission" date="2023-07" db="EMBL/GenBank/DDBJ databases">
        <title>Genomic Encyclopedia of Type Strains, Phase IV (KMG-IV): sequencing the most valuable type-strain genomes for metagenomic binning, comparative biology and taxonomic classification.</title>
        <authorList>
            <person name="Goeker M."/>
        </authorList>
    </citation>
    <scope>NUCLEOTIDE SEQUENCE</scope>
    <source>
        <strain evidence="13">DSM 24202</strain>
    </source>
</reference>
<feature type="transmembrane region" description="Helical" evidence="11">
    <location>
        <begin position="29"/>
        <end position="52"/>
    </location>
</feature>
<dbReference type="SUPFAM" id="SSF54631">
    <property type="entry name" value="CBS-domain pair"/>
    <property type="match status" value="1"/>
</dbReference>
<dbReference type="PANTHER" id="PTHR43427">
    <property type="entry name" value="CHLORIDE CHANNEL PROTEIN CLC-E"/>
    <property type="match status" value="1"/>
</dbReference>
<evidence type="ECO:0000313" key="14">
    <source>
        <dbReference type="Proteomes" id="UP001238163"/>
    </source>
</evidence>
<evidence type="ECO:0000256" key="8">
    <source>
        <dbReference type="ARBA" id="ARBA00023214"/>
    </source>
</evidence>
<dbReference type="InterPro" id="IPR046342">
    <property type="entry name" value="CBS_dom_sf"/>
</dbReference>
<feature type="domain" description="CBS" evidence="12">
    <location>
        <begin position="479"/>
        <end position="539"/>
    </location>
</feature>
<evidence type="ECO:0000256" key="9">
    <source>
        <dbReference type="ARBA" id="ARBA00023303"/>
    </source>
</evidence>
<dbReference type="PROSITE" id="PS51371">
    <property type="entry name" value="CBS"/>
    <property type="match status" value="2"/>
</dbReference>
<keyword evidence="10" id="KW-0129">CBS domain</keyword>
<evidence type="ECO:0000256" key="1">
    <source>
        <dbReference type="ARBA" id="ARBA00004141"/>
    </source>
</evidence>
<keyword evidence="14" id="KW-1185">Reference proteome</keyword>
<evidence type="ECO:0000256" key="5">
    <source>
        <dbReference type="ARBA" id="ARBA00023065"/>
    </source>
</evidence>
<keyword evidence="4 11" id="KW-1133">Transmembrane helix</keyword>
<comment type="caution">
    <text evidence="13">The sequence shown here is derived from an EMBL/GenBank/DDBJ whole genome shotgun (WGS) entry which is preliminary data.</text>
</comment>
<protein>
    <submittedName>
        <fullName evidence="13">CIC family chloride channel protein</fullName>
    </submittedName>
</protein>
<dbReference type="InterPro" id="IPR050368">
    <property type="entry name" value="ClC-type_chloride_channel"/>
</dbReference>
<dbReference type="Pfam" id="PF00654">
    <property type="entry name" value="Voltage_CLC"/>
    <property type="match status" value="1"/>
</dbReference>
<evidence type="ECO:0000256" key="4">
    <source>
        <dbReference type="ARBA" id="ARBA00022989"/>
    </source>
</evidence>
<feature type="transmembrane region" description="Helical" evidence="11">
    <location>
        <begin position="280"/>
        <end position="300"/>
    </location>
</feature>
<evidence type="ECO:0000256" key="6">
    <source>
        <dbReference type="ARBA" id="ARBA00023136"/>
    </source>
</evidence>
<feature type="transmembrane region" description="Helical" evidence="11">
    <location>
        <begin position="425"/>
        <end position="445"/>
    </location>
</feature>
<dbReference type="InterPro" id="IPR001807">
    <property type="entry name" value="ClC"/>
</dbReference>
<feature type="transmembrane region" description="Helical" evidence="11">
    <location>
        <begin position="361"/>
        <end position="383"/>
    </location>
</feature>
<evidence type="ECO:0000256" key="11">
    <source>
        <dbReference type="SAM" id="Phobius"/>
    </source>
</evidence>
<feature type="transmembrane region" description="Helical" evidence="11">
    <location>
        <begin position="207"/>
        <end position="226"/>
    </location>
</feature>
<dbReference type="Proteomes" id="UP001238163">
    <property type="component" value="Unassembled WGS sequence"/>
</dbReference>
<keyword evidence="3 11" id="KW-0812">Transmembrane</keyword>
<keyword evidence="7" id="KW-0869">Chloride channel</keyword>
<dbReference type="EMBL" id="JAUSVL010000001">
    <property type="protein sequence ID" value="MDQ0290597.1"/>
    <property type="molecule type" value="Genomic_DNA"/>
</dbReference>
<dbReference type="CDD" id="cd00400">
    <property type="entry name" value="Voltage_gated_ClC"/>
    <property type="match status" value="1"/>
</dbReference>
<sequence length="606" mass="66397">MKKRVRAIHRWGIFQLVQFWRKKWHENSLVVLLALLIGAVTALAAAALHVMVHRLADFSLWLTAAAKDMGGHGWLLVFLLLPMVGLTLSYLVQRYFGGHQYAKSLTPLVFALDRRQTFIPVIECINHVISSALSVGLGGSAGLEAPSVLTGAAIGSCTSRFFFLEQRHRTLLIGCGAAAAISAIFDSPVGGVLFVAEVLMPQFTVSALAPMLLASAVATVVSRLIFGQNLFFLAITAPWEQHAVPYYFFCGVVCAFIGVYVIRVAFHLGTILHRYAPGPWLRLLMGGSVLCVVLFVFPILRGQGYRYIELLFSGDVQSVLKDVPLLQWLPAGPWLPVAIIAAGVFLKAIVSVLTVEAGGDGGIFAPCLVIGAFTGFAFARLINLSGVIQLQEFNFVAAGMCGVFTAVMHAPMTGIFLIAEVTGGYVLLVPLMIVSAVSWLTARAVEPNSIYRKALAEKKLIDDDPDRNVLRRVHVAECLNSHYRVLRANDTIATVIRLVEDMAVPDDIFPVLDGNGKLQGVVHLEKVLAAMLNPKIHDMLLIFDLMDPPLGMLSPEDDLVKAMNYFDKYSLKYLPVCAKTGKFCGFIERTPIFTRYRRMISETESF</sequence>
<dbReference type="Pfam" id="PF00571">
    <property type="entry name" value="CBS"/>
    <property type="match status" value="2"/>
</dbReference>
<evidence type="ECO:0000256" key="2">
    <source>
        <dbReference type="ARBA" id="ARBA00022448"/>
    </source>
</evidence>
<feature type="transmembrane region" description="Helical" evidence="11">
    <location>
        <begin position="334"/>
        <end position="355"/>
    </location>
</feature>
<dbReference type="GO" id="GO:0034707">
    <property type="term" value="C:chloride channel complex"/>
    <property type="evidence" value="ECO:0007669"/>
    <property type="project" value="UniProtKB-KW"/>
</dbReference>
<keyword evidence="9" id="KW-0407">Ion channel</keyword>
<keyword evidence="8" id="KW-0868">Chloride</keyword>
<evidence type="ECO:0000313" key="13">
    <source>
        <dbReference type="EMBL" id="MDQ0290597.1"/>
    </source>
</evidence>
<feature type="transmembrane region" description="Helical" evidence="11">
    <location>
        <begin position="170"/>
        <end position="195"/>
    </location>
</feature>
<gene>
    <name evidence="13" type="ORF">J3R75_002704</name>
</gene>
<evidence type="ECO:0000259" key="12">
    <source>
        <dbReference type="PROSITE" id="PS51371"/>
    </source>
</evidence>
<dbReference type="Gene3D" id="1.10.3080.10">
    <property type="entry name" value="Clc chloride channel"/>
    <property type="match status" value="1"/>
</dbReference>
<feature type="domain" description="CBS" evidence="12">
    <location>
        <begin position="546"/>
        <end position="602"/>
    </location>
</feature>
<dbReference type="RefSeq" id="WP_307262237.1">
    <property type="nucleotide sequence ID" value="NZ_JAUSVL010000001.1"/>
</dbReference>
<keyword evidence="2" id="KW-0813">Transport</keyword>
<keyword evidence="5" id="KW-0406">Ion transport</keyword>
<comment type="subcellular location">
    <subcellularLocation>
        <location evidence="1">Membrane</location>
        <topology evidence="1">Multi-pass membrane protein</topology>
    </subcellularLocation>
</comment>
<dbReference type="PRINTS" id="PR00762">
    <property type="entry name" value="CLCHANNEL"/>
</dbReference>
<keyword evidence="6 11" id="KW-0472">Membrane</keyword>
<feature type="transmembrane region" description="Helical" evidence="11">
    <location>
        <begin position="72"/>
        <end position="92"/>
    </location>
</feature>
<proteinExistence type="predicted"/>
<evidence type="ECO:0000256" key="3">
    <source>
        <dbReference type="ARBA" id="ARBA00022692"/>
    </source>
</evidence>
<evidence type="ECO:0000256" key="10">
    <source>
        <dbReference type="PROSITE-ProRule" id="PRU00703"/>
    </source>
</evidence>
<dbReference type="InterPro" id="IPR014743">
    <property type="entry name" value="Cl-channel_core"/>
</dbReference>
<organism evidence="13 14">
    <name type="scientific">Oligosphaera ethanolica</name>
    <dbReference type="NCBI Taxonomy" id="760260"/>
    <lineage>
        <taxon>Bacteria</taxon>
        <taxon>Pseudomonadati</taxon>
        <taxon>Lentisphaerota</taxon>
        <taxon>Oligosphaeria</taxon>
        <taxon>Oligosphaerales</taxon>
        <taxon>Oligosphaeraceae</taxon>
        <taxon>Oligosphaera</taxon>
    </lineage>
</organism>
<dbReference type="AlphaFoldDB" id="A0AAE3VHH0"/>
<accession>A0AAE3VHH0</accession>
<feature type="transmembrane region" description="Helical" evidence="11">
    <location>
        <begin position="395"/>
        <end position="419"/>
    </location>
</feature>
<dbReference type="SUPFAM" id="SSF81340">
    <property type="entry name" value="Clc chloride channel"/>
    <property type="match status" value="1"/>
</dbReference>